<dbReference type="AlphaFoldDB" id="A0A1S9P968"/>
<evidence type="ECO:0000313" key="2">
    <source>
        <dbReference type="EMBL" id="OOQ57148.1"/>
    </source>
</evidence>
<dbReference type="OrthoDB" id="1445418at2"/>
<comment type="caution">
    <text evidence="2">The sequence shown here is derived from an EMBL/GenBank/DDBJ whole genome shotgun (WGS) entry which is preliminary data.</text>
</comment>
<sequence>MNLKIYKCCIDDTFDSELEVSFVALVDRPAIEKNFLAFAEKARFAVNEDKRIISGPAMLADIPIYRKDDALGEYYVQFDRETITAIVQKFFKKGFIQNFNLFHNPGRQLSGVTIFESFITDSNRGIMPMKGFEGSADGSWFISAKVDDDDTWARIKSGELRGFSVEGIFQYVKMNANDIKRSPEQTLEIIMKLLNETQATN</sequence>
<reference evidence="2 3" key="1">
    <citation type="submission" date="2016-07" db="EMBL/GenBank/DDBJ databases">
        <title>Genomic analysis of zinc-resistant bacterium Mucilaginibacter pedocola TBZ30.</title>
        <authorList>
            <person name="Huang J."/>
            <person name="Tang J."/>
        </authorList>
    </citation>
    <scope>NUCLEOTIDE SEQUENCE [LARGE SCALE GENOMIC DNA]</scope>
    <source>
        <strain evidence="2 3">TBZ30</strain>
    </source>
</reference>
<dbReference type="EMBL" id="MBTF01000037">
    <property type="protein sequence ID" value="OOQ57148.1"/>
    <property type="molecule type" value="Genomic_DNA"/>
</dbReference>
<dbReference type="Pfam" id="PF14550">
    <property type="entry name" value="Peptidase_S78_2"/>
    <property type="match status" value="1"/>
</dbReference>
<name>A0A1S9P968_9SPHI</name>
<protein>
    <recommendedName>
        <fullName evidence="1">Phage-like element PBSX protein XkdF domain-containing protein</fullName>
    </recommendedName>
</protein>
<dbReference type="RefSeq" id="WP_078351022.1">
    <property type="nucleotide sequence ID" value="NZ_MBTF01000037.1"/>
</dbReference>
<dbReference type="Proteomes" id="UP000189739">
    <property type="component" value="Unassembled WGS sequence"/>
</dbReference>
<evidence type="ECO:0000259" key="1">
    <source>
        <dbReference type="Pfam" id="PF14550"/>
    </source>
</evidence>
<dbReference type="InterPro" id="IPR027924">
    <property type="entry name" value="XkdF"/>
</dbReference>
<gene>
    <name evidence="2" type="ORF">BC343_16645</name>
</gene>
<evidence type="ECO:0000313" key="3">
    <source>
        <dbReference type="Proteomes" id="UP000189739"/>
    </source>
</evidence>
<keyword evidence="3" id="KW-1185">Reference proteome</keyword>
<proteinExistence type="predicted"/>
<organism evidence="2 3">
    <name type="scientific">Mucilaginibacter pedocola</name>
    <dbReference type="NCBI Taxonomy" id="1792845"/>
    <lineage>
        <taxon>Bacteria</taxon>
        <taxon>Pseudomonadati</taxon>
        <taxon>Bacteroidota</taxon>
        <taxon>Sphingobacteriia</taxon>
        <taxon>Sphingobacteriales</taxon>
        <taxon>Sphingobacteriaceae</taxon>
        <taxon>Mucilaginibacter</taxon>
    </lineage>
</organism>
<feature type="domain" description="Phage-like element PBSX protein XkdF" evidence="1">
    <location>
        <begin position="78"/>
        <end position="168"/>
    </location>
</feature>
<dbReference type="STRING" id="1792845.BC343_16645"/>
<accession>A0A1S9P968</accession>